<proteinExistence type="predicted"/>
<feature type="compositionally biased region" description="Polar residues" evidence="1">
    <location>
        <begin position="10"/>
        <end position="22"/>
    </location>
</feature>
<dbReference type="Proteomes" id="UP000001279">
    <property type="component" value="Chromosome"/>
</dbReference>
<organism evidence="2 3">
    <name type="scientific">Ligilactobacillus ruminis (strain ATCC 27782 / RF3)</name>
    <name type="common">Lactobacillus ruminis</name>
    <dbReference type="NCBI Taxonomy" id="1069534"/>
    <lineage>
        <taxon>Bacteria</taxon>
        <taxon>Bacillati</taxon>
        <taxon>Bacillota</taxon>
        <taxon>Bacilli</taxon>
        <taxon>Lactobacillales</taxon>
        <taxon>Lactobacillaceae</taxon>
        <taxon>Ligilactobacillus</taxon>
    </lineage>
</organism>
<sequence>MNDDLEEQKAAQNENFITEKNNPFPSFFRERVFLHETNGEEGREAN</sequence>
<dbReference type="EMBL" id="CP003032">
    <property type="protein sequence ID" value="AEN78172.1"/>
    <property type="molecule type" value="Genomic_DNA"/>
</dbReference>
<evidence type="ECO:0000313" key="2">
    <source>
        <dbReference type="EMBL" id="AEN78172.1"/>
    </source>
</evidence>
<evidence type="ECO:0000313" key="3">
    <source>
        <dbReference type="Proteomes" id="UP000001279"/>
    </source>
</evidence>
<gene>
    <name evidence="2" type="ordered locus">LRC_08910</name>
</gene>
<dbReference type="KEGG" id="lrm:LRC_08910"/>
<evidence type="ECO:0000256" key="1">
    <source>
        <dbReference type="SAM" id="MobiDB-lite"/>
    </source>
</evidence>
<keyword evidence="3" id="KW-1185">Reference proteome</keyword>
<feature type="region of interest" description="Disordered" evidence="1">
    <location>
        <begin position="1"/>
        <end position="22"/>
    </location>
</feature>
<dbReference type="HOGENOM" id="CLU_3185230_0_0_9"/>
<dbReference type="PATRIC" id="fig|1069534.5.peg.969"/>
<dbReference type="AlphaFoldDB" id="G2SNK9"/>
<reference evidence="2 3" key="1">
    <citation type="journal article" date="2011" name="Microb. Cell Fact.">
        <title>Genome sequences and comparative genomics of two Lactobacillus ruminis strains from the bovine and human intestinal tracts.</title>
        <authorList>
            <person name="Forde B.M."/>
            <person name="Neville B.A."/>
            <person name="O'Donnell M.M."/>
            <person name="Riboulet-Bisson E."/>
            <person name="Claesson M.J."/>
            <person name="Coghlan A."/>
            <person name="Ross R.P."/>
            <person name="O'Toole P.W."/>
        </authorList>
    </citation>
    <scope>NUCLEOTIDE SEQUENCE [LARGE SCALE GENOMIC DNA]</scope>
    <source>
        <strain evidence="3">ATCC 27782 / RF3</strain>
    </source>
</reference>
<protein>
    <submittedName>
        <fullName evidence="2">Uncharacterized protein</fullName>
    </submittedName>
</protein>
<name>G2SNK9_LIGR2</name>
<accession>G2SNK9</accession>